<comment type="subcellular location">
    <subcellularLocation>
        <location evidence="1 14">Cell membrane</location>
        <topology evidence="1 14">Multi-pass membrane protein</topology>
    </subcellularLocation>
</comment>
<keyword evidence="9 14" id="KW-1133">Transmembrane helix</keyword>
<dbReference type="EMBL" id="CP016503">
    <property type="protein sequence ID" value="ANV98513.1"/>
    <property type="molecule type" value="Genomic_DNA"/>
</dbReference>
<evidence type="ECO:0000256" key="9">
    <source>
        <dbReference type="ARBA" id="ARBA00022989"/>
    </source>
</evidence>
<comment type="subunit">
    <text evidence="14">Homodimer.</text>
</comment>
<keyword evidence="7 14" id="KW-0812">Transmembrane</keyword>
<dbReference type="RefSeq" id="WP_066341334.1">
    <property type="nucleotide sequence ID" value="NZ_CP016503.1"/>
</dbReference>
<dbReference type="GO" id="GO:0070818">
    <property type="term" value="F:protoporphyrinogen oxidase activity"/>
    <property type="evidence" value="ECO:0007669"/>
    <property type="project" value="UniProtKB-UniRule"/>
</dbReference>
<dbReference type="PIRSF" id="PIRSF004638">
    <property type="entry name" value="UCP004638"/>
    <property type="match status" value="1"/>
</dbReference>
<dbReference type="Proteomes" id="UP000092884">
    <property type="component" value="Chromosome"/>
</dbReference>
<evidence type="ECO:0000256" key="3">
    <source>
        <dbReference type="ARBA" id="ARBA00006501"/>
    </source>
</evidence>
<feature type="transmembrane region" description="Helical" evidence="14">
    <location>
        <begin position="88"/>
        <end position="109"/>
    </location>
</feature>
<keyword evidence="12 14" id="KW-0472">Membrane</keyword>
<comment type="function">
    <text evidence="14 15">Catalyzes the oxidation of protoporphyrinogen IX to protoporphyrin IX.</text>
</comment>
<feature type="transmembrane region" description="Helical" evidence="14">
    <location>
        <begin position="53"/>
        <end position="76"/>
    </location>
</feature>
<feature type="binding site" description="axial binding residue" evidence="14">
    <location>
        <position position="91"/>
    </location>
    <ligand>
        <name>heme</name>
        <dbReference type="ChEBI" id="CHEBI:30413"/>
    </ligand>
    <ligandPart>
        <name>Fe</name>
        <dbReference type="ChEBI" id="CHEBI:18248"/>
    </ligandPart>
</feature>
<dbReference type="KEGG" id="het:BBW65_06770"/>
<dbReference type="STRING" id="222136.BBW65_06770"/>
<dbReference type="GO" id="GO:0006782">
    <property type="term" value="P:protoporphyrinogen IX biosynthetic process"/>
    <property type="evidence" value="ECO:0007669"/>
    <property type="project" value="UniProtKB-UniRule"/>
</dbReference>
<comment type="cofactor">
    <cofactor evidence="14 15">
        <name>heme b</name>
        <dbReference type="ChEBI" id="CHEBI:60344"/>
    </cofactor>
    <text evidence="14 15">Binds 1 heme b (iron(II)-protoporphyrin IX) group per subunit.</text>
</comment>
<sequence>MEEIYQWLKVIHIASFVSWMAMLFYIPRLFVYHAQYRHNEGFCSVVTIQESKLYYCIGYPAMIATFLSGGALIYQMGGAEFLRHAPWLHIKMFLALLLLAYHFLCGYFMKQFAKGTCTKSHKFFRFFNEIPTLILIGIVYLVIFQPSFGG</sequence>
<evidence type="ECO:0000313" key="17">
    <source>
        <dbReference type="Proteomes" id="UP000092884"/>
    </source>
</evidence>
<keyword evidence="6 14" id="KW-0349">Heme</keyword>
<dbReference type="OrthoDB" id="9800824at2"/>
<evidence type="ECO:0000256" key="15">
    <source>
        <dbReference type="PIRNR" id="PIRNR004638"/>
    </source>
</evidence>
<comment type="similarity">
    <text evidence="3 14 15">Belongs to the HemJ family.</text>
</comment>
<evidence type="ECO:0000256" key="6">
    <source>
        <dbReference type="ARBA" id="ARBA00022617"/>
    </source>
</evidence>
<evidence type="ECO:0000256" key="5">
    <source>
        <dbReference type="ARBA" id="ARBA00022475"/>
    </source>
</evidence>
<keyword evidence="5 14" id="KW-1003">Cell membrane</keyword>
<reference evidence="17" key="1">
    <citation type="submission" date="2016-07" db="EMBL/GenBank/DDBJ databases">
        <authorList>
            <person name="Florea S."/>
            <person name="Webb J.S."/>
            <person name="Jaromczyk J."/>
            <person name="Schardl C.L."/>
        </authorList>
    </citation>
    <scope>NUCLEOTIDE SEQUENCE [LARGE SCALE GENOMIC DNA]</scope>
    <source>
        <strain evidence="17">MIT 01-6242</strain>
    </source>
</reference>
<evidence type="ECO:0000256" key="14">
    <source>
        <dbReference type="HAMAP-Rule" id="MF_02239"/>
    </source>
</evidence>
<organism evidence="16 17">
    <name type="scientific">Helicobacter enhydrae</name>
    <dbReference type="NCBI Taxonomy" id="222136"/>
    <lineage>
        <taxon>Bacteria</taxon>
        <taxon>Pseudomonadati</taxon>
        <taxon>Campylobacterota</taxon>
        <taxon>Epsilonproteobacteria</taxon>
        <taxon>Campylobacterales</taxon>
        <taxon>Helicobacteraceae</taxon>
        <taxon>Helicobacter</taxon>
    </lineage>
</organism>
<dbReference type="AlphaFoldDB" id="A0A1B1U6U5"/>
<evidence type="ECO:0000256" key="13">
    <source>
        <dbReference type="ARBA" id="ARBA00048390"/>
    </source>
</evidence>
<dbReference type="Pfam" id="PF03653">
    <property type="entry name" value="UPF0093"/>
    <property type="match status" value="1"/>
</dbReference>
<dbReference type="UniPathway" id="UPA00251">
    <property type="reaction ID" value="UER00324"/>
</dbReference>
<name>A0A1B1U6U5_9HELI</name>
<feature type="transmembrane region" description="Helical" evidence="14">
    <location>
        <begin position="12"/>
        <end position="32"/>
    </location>
</feature>
<evidence type="ECO:0000256" key="4">
    <source>
        <dbReference type="ARBA" id="ARBA00017504"/>
    </source>
</evidence>
<evidence type="ECO:0000256" key="7">
    <source>
        <dbReference type="ARBA" id="ARBA00022692"/>
    </source>
</evidence>
<dbReference type="HAMAP" id="MF_02239">
    <property type="entry name" value="HemJ"/>
    <property type="match status" value="1"/>
</dbReference>
<proteinExistence type="inferred from homology"/>
<evidence type="ECO:0000256" key="12">
    <source>
        <dbReference type="ARBA" id="ARBA00023136"/>
    </source>
</evidence>
<keyword evidence="11 14" id="KW-0408">Iron</keyword>
<dbReference type="PANTHER" id="PTHR40255">
    <property type="entry name" value="UPF0093 MEMBRANE PROTEIN SLR1790"/>
    <property type="match status" value="1"/>
</dbReference>
<feature type="binding site" description="axial binding residue" evidence="14">
    <location>
        <position position="12"/>
    </location>
    <ligand>
        <name>heme</name>
        <dbReference type="ChEBI" id="CHEBI:30413"/>
    </ligand>
    <ligandPart>
        <name>Fe</name>
        <dbReference type="ChEBI" id="CHEBI:18248"/>
    </ligandPart>
</feature>
<keyword evidence="17" id="KW-1185">Reference proteome</keyword>
<keyword evidence="8 14" id="KW-0479">Metal-binding</keyword>
<evidence type="ECO:0000256" key="11">
    <source>
        <dbReference type="ARBA" id="ARBA00023004"/>
    </source>
</evidence>
<evidence type="ECO:0000313" key="16">
    <source>
        <dbReference type="EMBL" id="ANV98513.1"/>
    </source>
</evidence>
<dbReference type="InterPro" id="IPR005265">
    <property type="entry name" value="HemJ-like"/>
</dbReference>
<accession>A0A1B1U6U5</accession>
<dbReference type="EC" id="1.3.99.-" evidence="14 15"/>
<protein>
    <recommendedName>
        <fullName evidence="4 14">Protoporphyrinogen IX oxidase</fullName>
        <shortName evidence="14">PPO</shortName>
        <ecNumber evidence="14 15">1.3.99.-</ecNumber>
    </recommendedName>
</protein>
<evidence type="ECO:0000256" key="2">
    <source>
        <dbReference type="ARBA" id="ARBA00005073"/>
    </source>
</evidence>
<feature type="transmembrane region" description="Helical" evidence="14">
    <location>
        <begin position="130"/>
        <end position="148"/>
    </location>
</feature>
<evidence type="ECO:0000256" key="1">
    <source>
        <dbReference type="ARBA" id="ARBA00004651"/>
    </source>
</evidence>
<evidence type="ECO:0000256" key="8">
    <source>
        <dbReference type="ARBA" id="ARBA00022723"/>
    </source>
</evidence>
<gene>
    <name evidence="16" type="ORF">BBW65_06770</name>
</gene>
<dbReference type="GO" id="GO:0046872">
    <property type="term" value="F:metal ion binding"/>
    <property type="evidence" value="ECO:0007669"/>
    <property type="project" value="UniProtKB-UniRule"/>
</dbReference>
<comment type="pathway">
    <text evidence="2 14 15">Porphyrin-containing compound metabolism; protoporphyrin-IX biosynthesis; protoporphyrin-IX from protoporphyrinogen-IX: step 1/1.</text>
</comment>
<keyword evidence="10 14" id="KW-0560">Oxidoreductase</keyword>
<comment type="catalytic activity">
    <reaction evidence="13 14 15">
        <text>protoporphyrinogen IX + 3 A = protoporphyrin IX + 3 AH2</text>
        <dbReference type="Rhea" id="RHEA:62000"/>
        <dbReference type="ChEBI" id="CHEBI:13193"/>
        <dbReference type="ChEBI" id="CHEBI:17499"/>
        <dbReference type="ChEBI" id="CHEBI:57306"/>
        <dbReference type="ChEBI" id="CHEBI:57307"/>
    </reaction>
</comment>
<dbReference type="NCBIfam" id="TIGR00701">
    <property type="entry name" value="protoporphyrinogen oxidase HemJ"/>
    <property type="match status" value="1"/>
</dbReference>
<evidence type="ECO:0000256" key="10">
    <source>
        <dbReference type="ARBA" id="ARBA00023002"/>
    </source>
</evidence>
<dbReference type="PANTHER" id="PTHR40255:SF1">
    <property type="entry name" value="PROTOPORPHYRINOGEN IX OXIDASE"/>
    <property type="match status" value="1"/>
</dbReference>
<dbReference type="GO" id="GO:0005886">
    <property type="term" value="C:plasma membrane"/>
    <property type="evidence" value="ECO:0007669"/>
    <property type="project" value="UniProtKB-SubCell"/>
</dbReference>